<dbReference type="Gene3D" id="3.30.460.10">
    <property type="entry name" value="Beta Polymerase, domain 2"/>
    <property type="match status" value="1"/>
</dbReference>
<dbReference type="Pfam" id="PF04607">
    <property type="entry name" value="RelA_SpoT"/>
    <property type="match status" value="1"/>
</dbReference>
<dbReference type="PROSITE" id="PS51671">
    <property type="entry name" value="ACT"/>
    <property type="match status" value="1"/>
</dbReference>
<dbReference type="GO" id="GO:0015969">
    <property type="term" value="P:guanosine tetraphosphate metabolic process"/>
    <property type="evidence" value="ECO:0007669"/>
    <property type="project" value="InterPro"/>
</dbReference>
<dbReference type="SUPFAM" id="SSF81271">
    <property type="entry name" value="TGS-like"/>
    <property type="match status" value="1"/>
</dbReference>
<dbReference type="InterPro" id="IPR004095">
    <property type="entry name" value="TGS"/>
</dbReference>
<dbReference type="Pfam" id="PF19296">
    <property type="entry name" value="RelA_AH_RIS"/>
    <property type="match status" value="1"/>
</dbReference>
<dbReference type="CDD" id="cd05399">
    <property type="entry name" value="NT_Rel-Spo_like"/>
    <property type="match status" value="1"/>
</dbReference>
<evidence type="ECO:0000313" key="5">
    <source>
        <dbReference type="EMBL" id="AFM26466.1"/>
    </source>
</evidence>
<feature type="domain" description="ACT" evidence="2">
    <location>
        <begin position="662"/>
        <end position="736"/>
    </location>
</feature>
<dbReference type="InterPro" id="IPR045865">
    <property type="entry name" value="ACT-like_dom_sf"/>
</dbReference>
<dbReference type="Gene3D" id="3.30.70.260">
    <property type="match status" value="1"/>
</dbReference>
<dbReference type="InterPro" id="IPR004811">
    <property type="entry name" value="RelA/Spo_fam"/>
</dbReference>
<dbReference type="NCBIfam" id="TIGR00691">
    <property type="entry name" value="spoT_relA"/>
    <property type="match status" value="1"/>
</dbReference>
<dbReference type="SMART" id="SM00954">
    <property type="entry name" value="RelA_SpoT"/>
    <property type="match status" value="1"/>
</dbReference>
<dbReference type="RefSeq" id="WP_014811592.1">
    <property type="nucleotide sequence ID" value="NC_018025.1"/>
</dbReference>
<dbReference type="SUPFAM" id="SSF55021">
    <property type="entry name" value="ACT-like"/>
    <property type="match status" value="1"/>
</dbReference>
<dbReference type="FunFam" id="3.10.20.30:FF:000002">
    <property type="entry name" value="GTP pyrophosphokinase (RelA/SpoT)"/>
    <property type="match status" value="1"/>
</dbReference>
<dbReference type="InterPro" id="IPR007685">
    <property type="entry name" value="RelA_SpoT"/>
</dbReference>
<dbReference type="GO" id="GO:0005886">
    <property type="term" value="C:plasma membrane"/>
    <property type="evidence" value="ECO:0007669"/>
    <property type="project" value="TreeGrafter"/>
</dbReference>
<accession>I4CA75</accession>
<dbReference type="InterPro" id="IPR012676">
    <property type="entry name" value="TGS-like"/>
</dbReference>
<comment type="function">
    <text evidence="1">In eubacteria ppGpp (guanosine 3'-diphosphate 5'-diphosphate) is a mediator of the stringent response that coordinates a variety of cellular activities in response to changes in nutritional abundance.</text>
</comment>
<dbReference type="AlphaFoldDB" id="I4CA75"/>
<dbReference type="Pfam" id="PF02824">
    <property type="entry name" value="TGS"/>
    <property type="match status" value="1"/>
</dbReference>
<dbReference type="Pfam" id="PF13291">
    <property type="entry name" value="ACT_4"/>
    <property type="match status" value="1"/>
</dbReference>
<reference evidence="6" key="1">
    <citation type="submission" date="2012-06" db="EMBL/GenBank/DDBJ databases">
        <title>Complete sequence of chromosome of Desulfomonile tiedjei DSM 6799.</title>
        <authorList>
            <person name="Lucas S."/>
            <person name="Copeland A."/>
            <person name="Lapidus A."/>
            <person name="Glavina del Rio T."/>
            <person name="Dalin E."/>
            <person name="Tice H."/>
            <person name="Bruce D."/>
            <person name="Goodwin L."/>
            <person name="Pitluck S."/>
            <person name="Peters L."/>
            <person name="Ovchinnikova G."/>
            <person name="Zeytun A."/>
            <person name="Lu M."/>
            <person name="Kyrpides N."/>
            <person name="Mavromatis K."/>
            <person name="Ivanova N."/>
            <person name="Brettin T."/>
            <person name="Detter J.C."/>
            <person name="Han C."/>
            <person name="Larimer F."/>
            <person name="Land M."/>
            <person name="Hauser L."/>
            <person name="Markowitz V."/>
            <person name="Cheng J.-F."/>
            <person name="Hugenholtz P."/>
            <person name="Woyke T."/>
            <person name="Wu D."/>
            <person name="Spring S."/>
            <person name="Schroeder M."/>
            <person name="Brambilla E."/>
            <person name="Klenk H.-P."/>
            <person name="Eisen J.A."/>
        </authorList>
    </citation>
    <scope>NUCLEOTIDE SEQUENCE [LARGE SCALE GENOMIC DNA]</scope>
    <source>
        <strain evidence="6">ATCC 49306 / DSM 6799 / DCB-1</strain>
    </source>
</reference>
<dbReference type="SUPFAM" id="SSF81301">
    <property type="entry name" value="Nucleotidyltransferase"/>
    <property type="match status" value="1"/>
</dbReference>
<comment type="similarity">
    <text evidence="1">Belongs to the relA/spoT family.</text>
</comment>
<dbReference type="PATRIC" id="fig|706587.4.peg.4339"/>
<dbReference type="Gene3D" id="1.10.3210.10">
    <property type="entry name" value="Hypothetical protein af1432"/>
    <property type="match status" value="1"/>
</dbReference>
<protein>
    <submittedName>
        <fullName evidence="5">(P)ppGpp synthetase, RelA/SpoT family</fullName>
    </submittedName>
</protein>
<dbReference type="STRING" id="706587.Desti_3824"/>
<dbReference type="eggNOG" id="COG0317">
    <property type="taxonomic scope" value="Bacteria"/>
</dbReference>
<dbReference type="PROSITE" id="PS51880">
    <property type="entry name" value="TGS"/>
    <property type="match status" value="1"/>
</dbReference>
<dbReference type="InterPro" id="IPR045600">
    <property type="entry name" value="RelA/SpoT_AH_RIS"/>
</dbReference>
<dbReference type="PROSITE" id="PS51831">
    <property type="entry name" value="HD"/>
    <property type="match status" value="1"/>
</dbReference>
<dbReference type="GO" id="GO:0008728">
    <property type="term" value="F:GTP diphosphokinase activity"/>
    <property type="evidence" value="ECO:0007669"/>
    <property type="project" value="TreeGrafter"/>
</dbReference>
<proteinExistence type="inferred from homology"/>
<dbReference type="CDD" id="cd04876">
    <property type="entry name" value="ACT_RelA-SpoT"/>
    <property type="match status" value="1"/>
</dbReference>
<dbReference type="GO" id="GO:0015949">
    <property type="term" value="P:nucleobase-containing small molecule interconversion"/>
    <property type="evidence" value="ECO:0007669"/>
    <property type="project" value="UniProtKB-ARBA"/>
</dbReference>
<evidence type="ECO:0000259" key="3">
    <source>
        <dbReference type="PROSITE" id="PS51831"/>
    </source>
</evidence>
<dbReference type="CDD" id="cd01668">
    <property type="entry name" value="TGS_RSH"/>
    <property type="match status" value="1"/>
</dbReference>
<feature type="domain" description="HD" evidence="3">
    <location>
        <begin position="67"/>
        <end position="166"/>
    </location>
</feature>
<keyword evidence="6" id="KW-1185">Reference proteome</keyword>
<organism evidence="5 6">
    <name type="scientific">Desulfomonile tiedjei (strain ATCC 49306 / DSM 6799 / DCB-1)</name>
    <dbReference type="NCBI Taxonomy" id="706587"/>
    <lineage>
        <taxon>Bacteria</taxon>
        <taxon>Pseudomonadati</taxon>
        <taxon>Thermodesulfobacteriota</taxon>
        <taxon>Desulfomonilia</taxon>
        <taxon>Desulfomonilales</taxon>
        <taxon>Desulfomonilaceae</taxon>
        <taxon>Desulfomonile</taxon>
    </lineage>
</organism>
<dbReference type="InterPro" id="IPR003607">
    <property type="entry name" value="HD/PDEase_dom"/>
</dbReference>
<dbReference type="FunFam" id="3.30.460.10:FF:000001">
    <property type="entry name" value="GTP pyrophosphokinase RelA"/>
    <property type="match status" value="1"/>
</dbReference>
<gene>
    <name evidence="5" type="ordered locus">Desti_3824</name>
</gene>
<feature type="domain" description="TGS" evidence="4">
    <location>
        <begin position="407"/>
        <end position="468"/>
    </location>
</feature>
<dbReference type="SMART" id="SM00471">
    <property type="entry name" value="HDc"/>
    <property type="match status" value="1"/>
</dbReference>
<dbReference type="PANTHER" id="PTHR21262">
    <property type="entry name" value="GUANOSINE-3',5'-BIS DIPHOSPHATE 3'-PYROPHOSPHOHYDROLASE"/>
    <property type="match status" value="1"/>
</dbReference>
<dbReference type="GO" id="GO:0008893">
    <property type="term" value="F:guanosine-3',5'-bis(diphosphate) 3'-diphosphatase activity"/>
    <property type="evidence" value="ECO:0007669"/>
    <property type="project" value="TreeGrafter"/>
</dbReference>
<evidence type="ECO:0000259" key="4">
    <source>
        <dbReference type="PROSITE" id="PS51880"/>
    </source>
</evidence>
<evidence type="ECO:0000259" key="2">
    <source>
        <dbReference type="PROSITE" id="PS51671"/>
    </source>
</evidence>
<dbReference type="EMBL" id="CP003360">
    <property type="protein sequence ID" value="AFM26466.1"/>
    <property type="molecule type" value="Genomic_DNA"/>
</dbReference>
<dbReference type="SUPFAM" id="SSF109604">
    <property type="entry name" value="HD-domain/PDEase-like"/>
    <property type="match status" value="1"/>
</dbReference>
<evidence type="ECO:0000256" key="1">
    <source>
        <dbReference type="RuleBase" id="RU003847"/>
    </source>
</evidence>
<dbReference type="InterPro" id="IPR033655">
    <property type="entry name" value="TGS_RelA/SpoT"/>
</dbReference>
<dbReference type="InterPro" id="IPR043519">
    <property type="entry name" value="NT_sf"/>
</dbReference>
<dbReference type="PANTHER" id="PTHR21262:SF36">
    <property type="entry name" value="BIFUNCTIONAL (P)PPGPP SYNTHASE_HYDROLASE SPOT"/>
    <property type="match status" value="1"/>
</dbReference>
<dbReference type="HOGENOM" id="CLU_012300_3_0_7"/>
<dbReference type="KEGG" id="dti:Desti_3824"/>
<dbReference type="CDD" id="cd00077">
    <property type="entry name" value="HDc"/>
    <property type="match status" value="1"/>
</dbReference>
<dbReference type="FunFam" id="1.10.3210.10:FF:000001">
    <property type="entry name" value="GTP pyrophosphokinase RelA"/>
    <property type="match status" value="1"/>
</dbReference>
<dbReference type="InterPro" id="IPR002912">
    <property type="entry name" value="ACT_dom"/>
</dbReference>
<dbReference type="InterPro" id="IPR006674">
    <property type="entry name" value="HD_domain"/>
</dbReference>
<dbReference type="Gene3D" id="3.10.20.30">
    <property type="match status" value="1"/>
</dbReference>
<dbReference type="Pfam" id="PF13328">
    <property type="entry name" value="HD_4"/>
    <property type="match status" value="1"/>
</dbReference>
<dbReference type="InterPro" id="IPR012675">
    <property type="entry name" value="Beta-grasp_dom_sf"/>
</dbReference>
<dbReference type="Proteomes" id="UP000006055">
    <property type="component" value="Chromosome"/>
</dbReference>
<name>I4CA75_DESTA</name>
<sequence>MEQKVSTSAQQIGSNVSQTGKTIVRFGEIQDLVKSYYPDADLDLIRAAYVYSAQVHLGQTRRSGEPYLVHPVAVSMILAQMKLDEASVATGLLHDTVEDTLATLEEIERFFGKEIAALVDGVTKISKIEFQSKEERQAENFRKMILAMSRDIRVLMVKLADRLHNMRTLGPMPPDAQVRIARETLDIYAPLAARLGIYWMRTELEDLAFRYVNPERYSTIARRLEESLKQREEYANNVLRIITEKIEQYNIKGTIKGRNKEIFSIHQKMITQHLDFDQIHDLTAFRIILNNVSECYAVLGLIHSLWRPVPGRFKDYIAMPKSNGYQSLHTTVIGPEGLRIEIQIRSTEMDLIAEEGIAAHWSYKEGRIPEAEDAKVVNWLRQMMEWQQDLDDPREFFENVRVDLYPDEVYVFTPKGEVREFPKGATPLDFAYAIHTEVGHRCVGARINGKMVSLKYQLRTGDSVEIITSVHQKPSKDWLKFVKTGRAKTKIRHYVLTEERERSIQIGRESTDRELRKWRMEISRVEREGEILKIAQEFSFKTEADLYAAIGYGRISPKVIITKLVPPAEREKAKASLVEEKQIKKNHSTAKSGVRVQGLTDVMVTFAKCCNPLPGDSIRGFITRGRGVTVHNQDCPNLARTDVRRVIDVTWDEDQPIRRTAKLALQVENRMGMLAAVSGTISSNDSDIVQANIKNVNDNYAEGVFVVSVKNVDHLNSLMNALRTTRGVKKVDRLAIM</sequence>
<evidence type="ECO:0000313" key="6">
    <source>
        <dbReference type="Proteomes" id="UP000006055"/>
    </source>
</evidence>
<dbReference type="GO" id="GO:0042594">
    <property type="term" value="P:response to starvation"/>
    <property type="evidence" value="ECO:0007669"/>
    <property type="project" value="TreeGrafter"/>
</dbReference>